<sequence length="24" mass="2907">VDHDALEKKENNERYRLDVEVYDG</sequence>
<accession>A0A2K3KB04</accession>
<comment type="caution">
    <text evidence="1">The sequence shown here is derived from an EMBL/GenBank/DDBJ whole genome shotgun (WGS) entry which is preliminary data.</text>
</comment>
<feature type="non-terminal residue" evidence="1">
    <location>
        <position position="1"/>
    </location>
</feature>
<gene>
    <name evidence="1" type="ORF">L195_g061648</name>
</gene>
<evidence type="ECO:0000313" key="2">
    <source>
        <dbReference type="Proteomes" id="UP000236291"/>
    </source>
</evidence>
<reference evidence="1 2" key="2">
    <citation type="journal article" date="2017" name="Front. Plant Sci.">
        <title>Gene Classification and Mining of Molecular Markers Useful in Red Clover (Trifolium pratense) Breeding.</title>
        <authorList>
            <person name="Istvanek J."/>
            <person name="Dluhosova J."/>
            <person name="Dluhos P."/>
            <person name="Patkova L."/>
            <person name="Nedelnik J."/>
            <person name="Repkova J."/>
        </authorList>
    </citation>
    <scope>NUCLEOTIDE SEQUENCE [LARGE SCALE GENOMIC DNA]</scope>
    <source>
        <strain evidence="2">cv. Tatra</strain>
        <tissue evidence="1">Young leaves</tissue>
    </source>
</reference>
<evidence type="ECO:0000313" key="1">
    <source>
        <dbReference type="EMBL" id="PNX63476.1"/>
    </source>
</evidence>
<dbReference type="EMBL" id="ASHM01155729">
    <property type="protein sequence ID" value="PNX63476.1"/>
    <property type="molecule type" value="Genomic_DNA"/>
</dbReference>
<reference evidence="1 2" key="1">
    <citation type="journal article" date="2014" name="Am. J. Bot.">
        <title>Genome assembly and annotation for red clover (Trifolium pratense; Fabaceae).</title>
        <authorList>
            <person name="Istvanek J."/>
            <person name="Jaros M."/>
            <person name="Krenek A."/>
            <person name="Repkova J."/>
        </authorList>
    </citation>
    <scope>NUCLEOTIDE SEQUENCE [LARGE SCALE GENOMIC DNA]</scope>
    <source>
        <strain evidence="2">cv. Tatra</strain>
        <tissue evidence="1">Young leaves</tissue>
    </source>
</reference>
<protein>
    <submittedName>
        <fullName evidence="1">Uncharacterized protein</fullName>
    </submittedName>
</protein>
<dbReference type="Proteomes" id="UP000236291">
    <property type="component" value="Unassembled WGS sequence"/>
</dbReference>
<organism evidence="1 2">
    <name type="scientific">Trifolium pratense</name>
    <name type="common">Red clover</name>
    <dbReference type="NCBI Taxonomy" id="57577"/>
    <lineage>
        <taxon>Eukaryota</taxon>
        <taxon>Viridiplantae</taxon>
        <taxon>Streptophyta</taxon>
        <taxon>Embryophyta</taxon>
        <taxon>Tracheophyta</taxon>
        <taxon>Spermatophyta</taxon>
        <taxon>Magnoliopsida</taxon>
        <taxon>eudicotyledons</taxon>
        <taxon>Gunneridae</taxon>
        <taxon>Pentapetalae</taxon>
        <taxon>rosids</taxon>
        <taxon>fabids</taxon>
        <taxon>Fabales</taxon>
        <taxon>Fabaceae</taxon>
        <taxon>Papilionoideae</taxon>
        <taxon>50 kb inversion clade</taxon>
        <taxon>NPAAA clade</taxon>
        <taxon>Hologalegina</taxon>
        <taxon>IRL clade</taxon>
        <taxon>Trifolieae</taxon>
        <taxon>Trifolium</taxon>
    </lineage>
</organism>
<proteinExistence type="predicted"/>
<dbReference type="AlphaFoldDB" id="A0A2K3KB04"/>
<name>A0A2K3KB04_TRIPR</name>